<dbReference type="SMART" id="SM00213">
    <property type="entry name" value="UBQ"/>
    <property type="match status" value="2"/>
</dbReference>
<evidence type="ECO:0000313" key="2">
    <source>
        <dbReference type="EMBL" id="TDL17832.1"/>
    </source>
</evidence>
<keyword evidence="3" id="KW-1185">Reference proteome</keyword>
<evidence type="ECO:0000259" key="1">
    <source>
        <dbReference type="PROSITE" id="PS50053"/>
    </source>
</evidence>
<name>A0A4Y7PSI9_9AGAM</name>
<dbReference type="Proteomes" id="UP000294933">
    <property type="component" value="Unassembled WGS sequence"/>
</dbReference>
<reference evidence="2 3" key="1">
    <citation type="submission" date="2018-06" db="EMBL/GenBank/DDBJ databases">
        <title>A transcriptomic atlas of mushroom development highlights an independent origin of complex multicellularity.</title>
        <authorList>
            <consortium name="DOE Joint Genome Institute"/>
            <person name="Krizsan K."/>
            <person name="Almasi E."/>
            <person name="Merenyi Z."/>
            <person name="Sahu N."/>
            <person name="Viragh M."/>
            <person name="Koszo T."/>
            <person name="Mondo S."/>
            <person name="Kiss B."/>
            <person name="Balint B."/>
            <person name="Kues U."/>
            <person name="Barry K."/>
            <person name="Hegedus J.C."/>
            <person name="Henrissat B."/>
            <person name="Johnson J."/>
            <person name="Lipzen A."/>
            <person name="Ohm R."/>
            <person name="Nagy I."/>
            <person name="Pangilinan J."/>
            <person name="Yan J."/>
            <person name="Xiong Y."/>
            <person name="Grigoriev I.V."/>
            <person name="Hibbett D.S."/>
            <person name="Nagy L.G."/>
        </authorList>
    </citation>
    <scope>NUCLEOTIDE SEQUENCE [LARGE SCALE GENOMIC DNA]</scope>
    <source>
        <strain evidence="2 3">SZMC22713</strain>
    </source>
</reference>
<dbReference type="VEuPathDB" id="FungiDB:BD410DRAFT_806975"/>
<proteinExistence type="predicted"/>
<dbReference type="STRING" id="50990.A0A4Y7PSI9"/>
<evidence type="ECO:0000313" key="3">
    <source>
        <dbReference type="Proteomes" id="UP000294933"/>
    </source>
</evidence>
<dbReference type="Gene3D" id="3.10.20.90">
    <property type="entry name" value="Phosphatidylinositol 3-kinase Catalytic Subunit, Chain A, domain 1"/>
    <property type="match status" value="2"/>
</dbReference>
<protein>
    <recommendedName>
        <fullName evidence="1">Ubiquitin-like domain-containing protein</fullName>
    </recommendedName>
</protein>
<sequence>MQIFVKTLTGKTLTLEVQQNESIAVVQRKIQDKEGIPPDQQRLIFDRLLGFLEGYDLETTRQYYASDILDEAKIGPRPPNRRSSEQILKLRGATSVLEDGHTLHRISSEDFNHIFELKTPRNIRNVKIDGNPTKNNDMKDYDINSKVGAEIPNRIKKSHNLFIETRQLDSRRVFAYYNIPDKTHIELRGVEQPEQCVCGRHSGEWDVDVTWQYDPQSRWQRFSLRVTCSSTINSMKEDIFNMLGVRPGYQLLTLDGENFLEGNRTLSRYYGETVVTFTLGIIKTDIFWVEMKVATSATAITRVKFRSADTIAQSKKRVLSKVLKNYMSIDAFSFFLDEVELDDKQLVSFYNIKNESVVSVDPPQATLVH</sequence>
<dbReference type="Pfam" id="PF00240">
    <property type="entry name" value="ubiquitin"/>
    <property type="match status" value="1"/>
</dbReference>
<dbReference type="PROSITE" id="PS50053">
    <property type="entry name" value="UBIQUITIN_2"/>
    <property type="match status" value="1"/>
</dbReference>
<gene>
    <name evidence="2" type="ORF">BD410DRAFT_806975</name>
</gene>
<dbReference type="SUPFAM" id="SSF54236">
    <property type="entry name" value="Ubiquitin-like"/>
    <property type="match status" value="2"/>
</dbReference>
<dbReference type="InterPro" id="IPR029071">
    <property type="entry name" value="Ubiquitin-like_domsf"/>
</dbReference>
<dbReference type="InterPro" id="IPR050158">
    <property type="entry name" value="Ubiquitin_ubiquitin-like"/>
</dbReference>
<accession>A0A4Y7PSI9</accession>
<feature type="domain" description="Ubiquitin-like" evidence="1">
    <location>
        <begin position="1"/>
        <end position="74"/>
    </location>
</feature>
<dbReference type="PANTHER" id="PTHR10666">
    <property type="entry name" value="UBIQUITIN"/>
    <property type="match status" value="1"/>
</dbReference>
<dbReference type="EMBL" id="ML170215">
    <property type="protein sequence ID" value="TDL17832.1"/>
    <property type="molecule type" value="Genomic_DNA"/>
</dbReference>
<organism evidence="2 3">
    <name type="scientific">Rickenella mellea</name>
    <dbReference type="NCBI Taxonomy" id="50990"/>
    <lineage>
        <taxon>Eukaryota</taxon>
        <taxon>Fungi</taxon>
        <taxon>Dikarya</taxon>
        <taxon>Basidiomycota</taxon>
        <taxon>Agaricomycotina</taxon>
        <taxon>Agaricomycetes</taxon>
        <taxon>Hymenochaetales</taxon>
        <taxon>Rickenellaceae</taxon>
        <taxon>Rickenella</taxon>
    </lineage>
</organism>
<dbReference type="PRINTS" id="PR00348">
    <property type="entry name" value="UBIQUITIN"/>
</dbReference>
<dbReference type="InterPro" id="IPR000626">
    <property type="entry name" value="Ubiquitin-like_dom"/>
</dbReference>
<dbReference type="AlphaFoldDB" id="A0A4Y7PSI9"/>
<dbReference type="InterPro" id="IPR019956">
    <property type="entry name" value="Ubiquitin_dom"/>
</dbReference>